<organism evidence="2 3">
    <name type="scientific">Clavibacter michiganensis</name>
    <dbReference type="NCBI Taxonomy" id="28447"/>
    <lineage>
        <taxon>Bacteria</taxon>
        <taxon>Bacillati</taxon>
        <taxon>Actinomycetota</taxon>
        <taxon>Actinomycetes</taxon>
        <taxon>Micrococcales</taxon>
        <taxon>Microbacteriaceae</taxon>
        <taxon>Clavibacter</taxon>
    </lineage>
</organism>
<sequence>MASEQKRGKGPIVFAVGITVVLAAMAIWSFTSGQDMGEPFGNRRFLGLPQGVLLIGGVVIGVILTISAILKYRPRR</sequence>
<dbReference type="Proteomes" id="UP000239241">
    <property type="component" value="Unassembled WGS sequence"/>
</dbReference>
<dbReference type="RefSeq" id="WP_104289302.1">
    <property type="nucleotide sequence ID" value="NZ_PSXY01000002.1"/>
</dbReference>
<feature type="transmembrane region" description="Helical" evidence="1">
    <location>
        <begin position="51"/>
        <end position="70"/>
    </location>
</feature>
<comment type="caution">
    <text evidence="2">The sequence shown here is derived from an EMBL/GenBank/DDBJ whole genome shotgun (WGS) entry which is preliminary data.</text>
</comment>
<keyword evidence="1" id="KW-0812">Transmembrane</keyword>
<keyword evidence="1" id="KW-1133">Transmembrane helix</keyword>
<dbReference type="EMBL" id="PSXY01000002">
    <property type="protein sequence ID" value="PPF71004.1"/>
    <property type="molecule type" value="Genomic_DNA"/>
</dbReference>
<keyword evidence="1" id="KW-0472">Membrane</keyword>
<dbReference type="AlphaFoldDB" id="A0A2S5VXK1"/>
<evidence type="ECO:0000256" key="1">
    <source>
        <dbReference type="SAM" id="Phobius"/>
    </source>
</evidence>
<gene>
    <name evidence="2" type="ORF">C5E16_01785</name>
</gene>
<proteinExistence type="predicted"/>
<reference evidence="2 3" key="1">
    <citation type="submission" date="2018-02" db="EMBL/GenBank/DDBJ databases">
        <title>Bacteriophage NCPPB3778 and a type I-E CRISPR drive the evolution of the US Biological Select Agent, Rathayibacter toxicus.</title>
        <authorList>
            <person name="Davis E.W.II."/>
            <person name="Tabima J.F."/>
            <person name="Weisberg A.J."/>
            <person name="Lopes L.D."/>
            <person name="Wiseman M.S."/>
            <person name="Wiseman M.S."/>
            <person name="Pupko T."/>
            <person name="Belcher M.S."/>
            <person name="Sechler A.J."/>
            <person name="Tancos M.A."/>
            <person name="Schroeder B.K."/>
            <person name="Murray T.D."/>
            <person name="Luster D.G."/>
            <person name="Schneider W.L."/>
            <person name="Rogers E."/>
            <person name="Andreote F.D."/>
            <person name="Grunwald N.J."/>
            <person name="Putnam M.L."/>
            <person name="Chang J.H."/>
        </authorList>
    </citation>
    <scope>NUCLEOTIDE SEQUENCE [LARGE SCALE GENOMIC DNA]</scope>
    <source>
        <strain evidence="2 3">AY1B3</strain>
    </source>
</reference>
<evidence type="ECO:0000313" key="3">
    <source>
        <dbReference type="Proteomes" id="UP000239241"/>
    </source>
</evidence>
<feature type="transmembrane region" description="Helical" evidence="1">
    <location>
        <begin position="12"/>
        <end position="31"/>
    </location>
</feature>
<name>A0A2S5VXK1_9MICO</name>
<protein>
    <submittedName>
        <fullName evidence="2">Uncharacterized protein</fullName>
    </submittedName>
</protein>
<evidence type="ECO:0000313" key="2">
    <source>
        <dbReference type="EMBL" id="PPF71004.1"/>
    </source>
</evidence>
<accession>A0A2S5VXK1</accession>